<evidence type="ECO:0000313" key="1">
    <source>
        <dbReference type="EMBL" id="WMV30896.1"/>
    </source>
</evidence>
<dbReference type="Proteomes" id="UP001234989">
    <property type="component" value="Chromosome 5"/>
</dbReference>
<proteinExistence type="predicted"/>
<dbReference type="EMBL" id="CP133616">
    <property type="protein sequence ID" value="WMV30896.1"/>
    <property type="molecule type" value="Genomic_DNA"/>
</dbReference>
<sequence length="70" mass="8164">MESKFIALELVGQEALGYEIFWRMCHCGEDKLHQSLFIVTHMQELELQKLVCIMEKGDIFASNMVRLNNC</sequence>
<gene>
    <name evidence="1" type="ORF">MTR67_024281</name>
</gene>
<accession>A0AAF0R2P4</accession>
<dbReference type="AlphaFoldDB" id="A0AAF0R2P4"/>
<reference evidence="1" key="1">
    <citation type="submission" date="2023-08" db="EMBL/GenBank/DDBJ databases">
        <title>A de novo genome assembly of Solanum verrucosum Schlechtendal, a Mexican diploid species geographically isolated from the other diploid A-genome species in potato relatives.</title>
        <authorList>
            <person name="Hosaka K."/>
        </authorList>
    </citation>
    <scope>NUCLEOTIDE SEQUENCE</scope>
    <source>
        <tissue evidence="1">Young leaves</tissue>
    </source>
</reference>
<keyword evidence="2" id="KW-1185">Reference proteome</keyword>
<evidence type="ECO:0000313" key="2">
    <source>
        <dbReference type="Proteomes" id="UP001234989"/>
    </source>
</evidence>
<name>A0AAF0R2P4_SOLVR</name>
<protein>
    <submittedName>
        <fullName evidence="1">Uncharacterized protein</fullName>
    </submittedName>
</protein>
<organism evidence="1 2">
    <name type="scientific">Solanum verrucosum</name>
    <dbReference type="NCBI Taxonomy" id="315347"/>
    <lineage>
        <taxon>Eukaryota</taxon>
        <taxon>Viridiplantae</taxon>
        <taxon>Streptophyta</taxon>
        <taxon>Embryophyta</taxon>
        <taxon>Tracheophyta</taxon>
        <taxon>Spermatophyta</taxon>
        <taxon>Magnoliopsida</taxon>
        <taxon>eudicotyledons</taxon>
        <taxon>Gunneridae</taxon>
        <taxon>Pentapetalae</taxon>
        <taxon>asterids</taxon>
        <taxon>lamiids</taxon>
        <taxon>Solanales</taxon>
        <taxon>Solanaceae</taxon>
        <taxon>Solanoideae</taxon>
        <taxon>Solaneae</taxon>
        <taxon>Solanum</taxon>
    </lineage>
</organism>